<keyword evidence="3" id="KW-1185">Reference proteome</keyword>
<sequence length="202" mass="21705">MGAQDGYGRCCGKPDECCVFMTSFLARHAEPCSMCRDAHQLPCLYRFPRPTTWFGCISSVAVGCWCWAKGEGGGKVDSTFIMAAMRLEGCQSLDGRAWNARASGCGPRQHALESDHDSSPLTVSVGATVINQRRPPMASERSGRSGIGRRLSGQGQWLGQKAKPPIKIISSCDVSTPCTTRVPLSCLTDQAAKSNRSISKSV</sequence>
<name>A0AA40EJ30_9PEZI</name>
<dbReference type="Proteomes" id="UP001172155">
    <property type="component" value="Unassembled WGS sequence"/>
</dbReference>
<evidence type="ECO:0000313" key="3">
    <source>
        <dbReference type="Proteomes" id="UP001172155"/>
    </source>
</evidence>
<dbReference type="EMBL" id="JAUKUD010000006">
    <property type="protein sequence ID" value="KAK0740261.1"/>
    <property type="molecule type" value="Genomic_DNA"/>
</dbReference>
<reference evidence="2" key="1">
    <citation type="submission" date="2023-06" db="EMBL/GenBank/DDBJ databases">
        <title>Genome-scale phylogeny and comparative genomics of the fungal order Sordariales.</title>
        <authorList>
            <consortium name="Lawrence Berkeley National Laboratory"/>
            <person name="Hensen N."/>
            <person name="Bonometti L."/>
            <person name="Westerberg I."/>
            <person name="Brannstrom I.O."/>
            <person name="Guillou S."/>
            <person name="Cros-Aarteil S."/>
            <person name="Calhoun S."/>
            <person name="Haridas S."/>
            <person name="Kuo A."/>
            <person name="Mondo S."/>
            <person name="Pangilinan J."/>
            <person name="Riley R."/>
            <person name="LaButti K."/>
            <person name="Andreopoulos B."/>
            <person name="Lipzen A."/>
            <person name="Chen C."/>
            <person name="Yanf M."/>
            <person name="Daum C."/>
            <person name="Ng V."/>
            <person name="Clum A."/>
            <person name="Steindorff A."/>
            <person name="Ohm R."/>
            <person name="Martin F."/>
            <person name="Silar P."/>
            <person name="Natvig D."/>
            <person name="Lalanne C."/>
            <person name="Gautier V."/>
            <person name="Ament-velasquez S.L."/>
            <person name="Kruys A."/>
            <person name="Hutchinson M.I."/>
            <person name="Powell A.J."/>
            <person name="Barry K."/>
            <person name="Miller A.N."/>
            <person name="Grigoriev I.V."/>
            <person name="Debuchy R."/>
            <person name="Gladieux P."/>
            <person name="Thoren M.H."/>
            <person name="Johannesson H."/>
        </authorList>
    </citation>
    <scope>NUCLEOTIDE SEQUENCE</scope>
    <source>
        <strain evidence="2">SMH3187-1</strain>
    </source>
</reference>
<accession>A0AA40EJ30</accession>
<gene>
    <name evidence="2" type="ORF">B0T18DRAFT_205298</name>
</gene>
<evidence type="ECO:0000256" key="1">
    <source>
        <dbReference type="SAM" id="MobiDB-lite"/>
    </source>
</evidence>
<dbReference type="AlphaFoldDB" id="A0AA40EJ30"/>
<proteinExistence type="predicted"/>
<comment type="caution">
    <text evidence="2">The sequence shown here is derived from an EMBL/GenBank/DDBJ whole genome shotgun (WGS) entry which is preliminary data.</text>
</comment>
<evidence type="ECO:0000313" key="2">
    <source>
        <dbReference type="EMBL" id="KAK0740261.1"/>
    </source>
</evidence>
<organism evidence="2 3">
    <name type="scientific">Schizothecium vesticola</name>
    <dbReference type="NCBI Taxonomy" id="314040"/>
    <lineage>
        <taxon>Eukaryota</taxon>
        <taxon>Fungi</taxon>
        <taxon>Dikarya</taxon>
        <taxon>Ascomycota</taxon>
        <taxon>Pezizomycotina</taxon>
        <taxon>Sordariomycetes</taxon>
        <taxon>Sordariomycetidae</taxon>
        <taxon>Sordariales</taxon>
        <taxon>Schizotheciaceae</taxon>
        <taxon>Schizothecium</taxon>
    </lineage>
</organism>
<protein>
    <submittedName>
        <fullName evidence="2">Uncharacterized protein</fullName>
    </submittedName>
</protein>
<feature type="region of interest" description="Disordered" evidence="1">
    <location>
        <begin position="135"/>
        <end position="156"/>
    </location>
</feature>